<keyword evidence="2" id="KW-1185">Reference proteome</keyword>
<proteinExistence type="predicted"/>
<dbReference type="AlphaFoldDB" id="A0A223P361"/>
<dbReference type="KEGG" id="muc:MuYL_4639"/>
<dbReference type="EMBL" id="CP022743">
    <property type="protein sequence ID" value="ASU36522.1"/>
    <property type="molecule type" value="Genomic_DNA"/>
</dbReference>
<accession>A0A223P361</accession>
<evidence type="ECO:0000313" key="1">
    <source>
        <dbReference type="EMBL" id="ASU36522.1"/>
    </source>
</evidence>
<evidence type="ECO:0000313" key="2">
    <source>
        <dbReference type="Proteomes" id="UP000215002"/>
    </source>
</evidence>
<sequence>MHNSSLFHNKSNFFSDRLAYQQNLKAISSGLIPVAVIFSHKKAPVNYSGAN</sequence>
<reference evidence="1 2" key="1">
    <citation type="submission" date="2017-08" db="EMBL/GenBank/DDBJ databases">
        <title>Complete genome sequence of Mucilaginibacter sp. strain BJC16-A31.</title>
        <authorList>
            <consortium name="Henan University of Science and Technology"/>
            <person name="You X."/>
        </authorList>
    </citation>
    <scope>NUCLEOTIDE SEQUENCE [LARGE SCALE GENOMIC DNA]</scope>
    <source>
        <strain evidence="1 2">BJC16-A31</strain>
    </source>
</reference>
<protein>
    <submittedName>
        <fullName evidence="1">Uncharacterized protein</fullName>
    </submittedName>
</protein>
<dbReference type="Proteomes" id="UP000215002">
    <property type="component" value="Chromosome"/>
</dbReference>
<gene>
    <name evidence="1" type="ORF">MuYL_4639</name>
</gene>
<organism evidence="1 2">
    <name type="scientific">Mucilaginibacter xinganensis</name>
    <dbReference type="NCBI Taxonomy" id="1234841"/>
    <lineage>
        <taxon>Bacteria</taxon>
        <taxon>Pseudomonadati</taxon>
        <taxon>Bacteroidota</taxon>
        <taxon>Sphingobacteriia</taxon>
        <taxon>Sphingobacteriales</taxon>
        <taxon>Sphingobacteriaceae</taxon>
        <taxon>Mucilaginibacter</taxon>
    </lineage>
</organism>
<name>A0A223P361_9SPHI</name>